<dbReference type="InterPro" id="IPR037121">
    <property type="entry name" value="Ribosomal_bL25_C"/>
</dbReference>
<organism evidence="8 9">
    <name type="scientific">Methylomonas lenta</name>
    <dbReference type="NCBI Taxonomy" id="980561"/>
    <lineage>
        <taxon>Bacteria</taxon>
        <taxon>Pseudomonadati</taxon>
        <taxon>Pseudomonadota</taxon>
        <taxon>Gammaproteobacteria</taxon>
        <taxon>Methylococcales</taxon>
        <taxon>Methylococcaceae</taxon>
        <taxon>Methylomonas</taxon>
    </lineage>
</organism>
<evidence type="ECO:0000256" key="1">
    <source>
        <dbReference type="ARBA" id="ARBA00022730"/>
    </source>
</evidence>
<dbReference type="EMBL" id="LUUI01000133">
    <property type="protein sequence ID" value="OAI12046.1"/>
    <property type="molecule type" value="Genomic_DNA"/>
</dbReference>
<name>A0A177N259_9GAMM</name>
<comment type="function">
    <text evidence="5">This is one of the proteins that binds to the 5S RNA in the ribosome where it forms part of the central protuberance.</text>
</comment>
<dbReference type="NCBIfam" id="NF004128">
    <property type="entry name" value="PRK05618.1-2"/>
    <property type="match status" value="1"/>
</dbReference>
<dbReference type="GO" id="GO:0006412">
    <property type="term" value="P:translation"/>
    <property type="evidence" value="ECO:0007669"/>
    <property type="project" value="UniProtKB-UniRule"/>
</dbReference>
<dbReference type="InterPro" id="IPR029751">
    <property type="entry name" value="Ribosomal_L25_dom"/>
</dbReference>
<evidence type="ECO:0000259" key="6">
    <source>
        <dbReference type="Pfam" id="PF01386"/>
    </source>
</evidence>
<dbReference type="Pfam" id="PF14693">
    <property type="entry name" value="Ribosomal_TL5_C"/>
    <property type="match status" value="1"/>
</dbReference>
<keyword evidence="9" id="KW-1185">Reference proteome</keyword>
<comment type="subunit">
    <text evidence="5">Part of the 50S ribosomal subunit; part of the 5S rRNA/L5/L18/L25 subcomplex. Contacts the 5S rRNA. Binds to the 5S rRNA independently of L5 and L18.</text>
</comment>
<dbReference type="GO" id="GO:0022625">
    <property type="term" value="C:cytosolic large ribosomal subunit"/>
    <property type="evidence" value="ECO:0007669"/>
    <property type="project" value="TreeGrafter"/>
</dbReference>
<protein>
    <recommendedName>
        <fullName evidence="5">Large ribosomal subunit protein bL25</fullName>
    </recommendedName>
    <alternativeName>
        <fullName evidence="5">General stress protein CTC</fullName>
    </alternativeName>
</protein>
<feature type="domain" description="Large ribosomal subunit protein bL25 L25" evidence="6">
    <location>
        <begin position="9"/>
        <end position="94"/>
    </location>
</feature>
<evidence type="ECO:0000313" key="9">
    <source>
        <dbReference type="Proteomes" id="UP000078476"/>
    </source>
</evidence>
<dbReference type="NCBIfam" id="TIGR00731">
    <property type="entry name" value="bL25_bact_ctc"/>
    <property type="match status" value="1"/>
</dbReference>
<comment type="caution">
    <text evidence="8">The sequence shown here is derived from an EMBL/GenBank/DDBJ whole genome shotgun (WGS) entry which is preliminary data.</text>
</comment>
<evidence type="ECO:0000313" key="8">
    <source>
        <dbReference type="EMBL" id="OAI12046.1"/>
    </source>
</evidence>
<dbReference type="Proteomes" id="UP000078476">
    <property type="component" value="Unassembled WGS sequence"/>
</dbReference>
<dbReference type="NCBIfam" id="NF004130">
    <property type="entry name" value="PRK05618.1-5"/>
    <property type="match status" value="1"/>
</dbReference>
<proteinExistence type="inferred from homology"/>
<evidence type="ECO:0000256" key="4">
    <source>
        <dbReference type="ARBA" id="ARBA00023274"/>
    </source>
</evidence>
<dbReference type="SUPFAM" id="SSF50715">
    <property type="entry name" value="Ribosomal protein L25-like"/>
    <property type="match status" value="1"/>
</dbReference>
<dbReference type="HAMAP" id="MF_01334">
    <property type="entry name" value="Ribosomal_bL25_CTC"/>
    <property type="match status" value="1"/>
</dbReference>
<dbReference type="InterPro" id="IPR020930">
    <property type="entry name" value="Ribosomal_uL5_bac-type"/>
</dbReference>
<dbReference type="PANTHER" id="PTHR33284:SF1">
    <property type="entry name" value="RIBOSOMAL PROTEIN L25_GLN-TRNA SYNTHETASE, ANTI-CODON-BINDING DOMAIN-CONTAINING PROTEIN"/>
    <property type="match status" value="1"/>
</dbReference>
<dbReference type="InterPro" id="IPR011035">
    <property type="entry name" value="Ribosomal_bL25/Gln-tRNA_synth"/>
</dbReference>
<dbReference type="CDD" id="cd00495">
    <property type="entry name" value="Ribosomal_L25_TL5_CTC"/>
    <property type="match status" value="1"/>
</dbReference>
<accession>A0A177N259</accession>
<reference evidence="8 9" key="1">
    <citation type="submission" date="2016-03" db="EMBL/GenBank/DDBJ databases">
        <authorList>
            <person name="Ploux O."/>
        </authorList>
    </citation>
    <scope>NUCLEOTIDE SEQUENCE [LARGE SCALE GENOMIC DNA]</scope>
    <source>
        <strain evidence="8 9">R-45370</strain>
    </source>
</reference>
<dbReference type="GO" id="GO:0008097">
    <property type="term" value="F:5S rRNA binding"/>
    <property type="evidence" value="ECO:0007669"/>
    <property type="project" value="InterPro"/>
</dbReference>
<dbReference type="Gene3D" id="2.170.120.20">
    <property type="entry name" value="Ribosomal protein L25, beta domain"/>
    <property type="match status" value="1"/>
</dbReference>
<comment type="similarity">
    <text evidence="5">Belongs to the bacterial ribosomal protein bL25 family. CTC subfamily.</text>
</comment>
<evidence type="ECO:0000259" key="7">
    <source>
        <dbReference type="Pfam" id="PF14693"/>
    </source>
</evidence>
<evidence type="ECO:0000256" key="5">
    <source>
        <dbReference type="HAMAP-Rule" id="MF_01334"/>
    </source>
</evidence>
<sequence length="206" mass="22469">MANVFEFVAEARSAAGSSAAKVVRRQGKVPAVIYGGSEAPEMLTLDHNELLKHLAHEAVYSHVLDINVAGRAEKAVLKHIQRHPSKPVILHVDFMRVTKGHALKVRVPFHFVNEEVSVGVKKGGIVMHSMSDVEVSCIPSKLPEFIEIDMANIDLGSALHLSDLVLPEGVEIPELQLGHEHDQSVVQIIMPRAAESSDDAEEATEE</sequence>
<dbReference type="InterPro" id="IPR020056">
    <property type="entry name" value="Rbsml_bL25/Gln-tRNA_synth_N"/>
</dbReference>
<keyword evidence="4 5" id="KW-0687">Ribonucleoprotein</keyword>
<dbReference type="STRING" id="980561.A1359_14110"/>
<dbReference type="GO" id="GO:0003735">
    <property type="term" value="F:structural constituent of ribosome"/>
    <property type="evidence" value="ECO:0007669"/>
    <property type="project" value="InterPro"/>
</dbReference>
<evidence type="ECO:0000256" key="3">
    <source>
        <dbReference type="ARBA" id="ARBA00022980"/>
    </source>
</evidence>
<dbReference type="AlphaFoldDB" id="A0A177N259"/>
<evidence type="ECO:0000256" key="2">
    <source>
        <dbReference type="ARBA" id="ARBA00022884"/>
    </source>
</evidence>
<dbReference type="RefSeq" id="WP_066985495.1">
    <property type="nucleotide sequence ID" value="NZ_LUUI01000133.1"/>
</dbReference>
<feature type="domain" description="Large ribosomal subunit protein bL25 beta" evidence="7">
    <location>
        <begin position="103"/>
        <end position="192"/>
    </location>
</feature>
<gene>
    <name evidence="5" type="primary">rplY</name>
    <name evidence="5" type="synonym">ctc</name>
    <name evidence="8" type="ORF">A1359_14110</name>
</gene>
<dbReference type="Pfam" id="PF01386">
    <property type="entry name" value="Ribosomal_L25p"/>
    <property type="match status" value="1"/>
</dbReference>
<dbReference type="Gene3D" id="2.40.240.10">
    <property type="entry name" value="Ribosomal Protein L25, Chain P"/>
    <property type="match status" value="1"/>
</dbReference>
<dbReference type="OrthoDB" id="9806411at2"/>
<dbReference type="InterPro" id="IPR001021">
    <property type="entry name" value="Ribosomal_bL25_long"/>
</dbReference>
<dbReference type="InterPro" id="IPR020057">
    <property type="entry name" value="Ribosomal_bL25_b-dom"/>
</dbReference>
<keyword evidence="1 5" id="KW-0699">rRNA-binding</keyword>
<keyword evidence="2 5" id="KW-0694">RNA-binding</keyword>
<dbReference type="NCBIfam" id="NF004612">
    <property type="entry name" value="PRK05943.1"/>
    <property type="match status" value="1"/>
</dbReference>
<dbReference type="PANTHER" id="PTHR33284">
    <property type="entry name" value="RIBOSOMAL PROTEIN L25/GLN-TRNA SYNTHETASE, ANTI-CODON-BINDING DOMAIN-CONTAINING PROTEIN"/>
    <property type="match status" value="1"/>
</dbReference>
<keyword evidence="3 5" id="KW-0689">Ribosomal protein</keyword>